<evidence type="ECO:0000313" key="1">
    <source>
        <dbReference type="EMBL" id="QSG09247.1"/>
    </source>
</evidence>
<gene>
    <name evidence="1" type="ORF">HSR122_1861</name>
</gene>
<sequence>MPNRSRVPGIPDPMAAIHTYLFPNLFGYRYFFPVVRYRCPE</sequence>
<proteinExistence type="predicted"/>
<accession>A0A897N981</accession>
<organism evidence="1 2">
    <name type="scientific">Halapricum desulfuricans</name>
    <dbReference type="NCBI Taxonomy" id="2841257"/>
    <lineage>
        <taxon>Archaea</taxon>
        <taxon>Methanobacteriati</taxon>
        <taxon>Methanobacteriota</taxon>
        <taxon>Stenosarchaea group</taxon>
        <taxon>Halobacteria</taxon>
        <taxon>Halobacteriales</taxon>
        <taxon>Haloarculaceae</taxon>
        <taxon>Halapricum</taxon>
    </lineage>
</organism>
<dbReference type="Proteomes" id="UP000662973">
    <property type="component" value="Chromosome"/>
</dbReference>
<keyword evidence="2" id="KW-1185">Reference proteome</keyword>
<name>A0A897N981_9EURY</name>
<reference evidence="1 2" key="1">
    <citation type="submission" date="2020-11" db="EMBL/GenBank/DDBJ databases">
        <title>Carbohydrate-dependent, anaerobic sulfur respiration: A novel catabolism in halophilic archaea.</title>
        <authorList>
            <person name="Sorokin D.Y."/>
            <person name="Messina E."/>
            <person name="Smedile F."/>
            <person name="La Cono V."/>
            <person name="Hallsworth J.E."/>
            <person name="Yakimov M.M."/>
        </authorList>
    </citation>
    <scope>NUCLEOTIDE SEQUENCE [LARGE SCALE GENOMIC DNA]</scope>
    <source>
        <strain evidence="1 2">HSR12-2</strain>
    </source>
</reference>
<protein>
    <submittedName>
        <fullName evidence="1">Uncharacterized protein</fullName>
    </submittedName>
</protein>
<dbReference type="AlphaFoldDB" id="A0A897N981"/>
<dbReference type="EMBL" id="CP064788">
    <property type="protein sequence ID" value="QSG09247.1"/>
    <property type="molecule type" value="Genomic_DNA"/>
</dbReference>
<dbReference type="KEGG" id="hds:HSR122_1861"/>
<evidence type="ECO:0000313" key="2">
    <source>
        <dbReference type="Proteomes" id="UP000662973"/>
    </source>
</evidence>